<evidence type="ECO:0000313" key="3">
    <source>
        <dbReference type="EMBL" id="KAJ2930493.1"/>
    </source>
</evidence>
<dbReference type="OrthoDB" id="9944809at2759"/>
<dbReference type="Proteomes" id="UP001140091">
    <property type="component" value="Unassembled WGS sequence"/>
</dbReference>
<feature type="region of interest" description="Disordered" evidence="2">
    <location>
        <begin position="322"/>
        <end position="356"/>
    </location>
</feature>
<dbReference type="EMBL" id="JANBPK010000835">
    <property type="protein sequence ID" value="KAJ2930493.1"/>
    <property type="molecule type" value="Genomic_DNA"/>
</dbReference>
<accession>A0A9W8JCA4</accession>
<keyword evidence="1" id="KW-0175">Coiled coil</keyword>
<comment type="caution">
    <text evidence="3">The sequence shown here is derived from an EMBL/GenBank/DDBJ whole genome shotgun (WGS) entry which is preliminary data.</text>
</comment>
<feature type="coiled-coil region" evidence="1">
    <location>
        <begin position="101"/>
        <end position="128"/>
    </location>
</feature>
<gene>
    <name evidence="3" type="ORF">H1R20_g6606</name>
</gene>
<proteinExistence type="predicted"/>
<organism evidence="3 4">
    <name type="scientific">Candolleomyces eurysporus</name>
    <dbReference type="NCBI Taxonomy" id="2828524"/>
    <lineage>
        <taxon>Eukaryota</taxon>
        <taxon>Fungi</taxon>
        <taxon>Dikarya</taxon>
        <taxon>Basidiomycota</taxon>
        <taxon>Agaricomycotina</taxon>
        <taxon>Agaricomycetes</taxon>
        <taxon>Agaricomycetidae</taxon>
        <taxon>Agaricales</taxon>
        <taxon>Agaricineae</taxon>
        <taxon>Psathyrellaceae</taxon>
        <taxon>Candolleomyces</taxon>
    </lineage>
</organism>
<keyword evidence="4" id="KW-1185">Reference proteome</keyword>
<evidence type="ECO:0000256" key="2">
    <source>
        <dbReference type="SAM" id="MobiDB-lite"/>
    </source>
</evidence>
<name>A0A9W8JCA4_9AGAR</name>
<evidence type="ECO:0000313" key="4">
    <source>
        <dbReference type="Proteomes" id="UP001140091"/>
    </source>
</evidence>
<evidence type="ECO:0000256" key="1">
    <source>
        <dbReference type="SAM" id="Coils"/>
    </source>
</evidence>
<feature type="compositionally biased region" description="Basic residues" evidence="2">
    <location>
        <begin position="322"/>
        <end position="337"/>
    </location>
</feature>
<reference evidence="3" key="1">
    <citation type="submission" date="2022-06" db="EMBL/GenBank/DDBJ databases">
        <title>Genome Sequence of Candolleomyces eurysporus.</title>
        <authorList>
            <person name="Buettner E."/>
        </authorList>
    </citation>
    <scope>NUCLEOTIDE SEQUENCE</scope>
    <source>
        <strain evidence="3">VTCC 930004</strain>
    </source>
</reference>
<dbReference type="AlphaFoldDB" id="A0A9W8JCA4"/>
<sequence>MLADTVAYAGIFILAMCLAGQAGLGRASAAFALLVHAKHAYNFLAAAVQERQAKDEATIIGLQRILSALEAEVLPTSARNRALMEENKEYKASSLSMQASLHALSEELSKAREMMDQHEATITHLKEAHAKDEVTTDAELWQQLSTFEAQNCVLVEENKKYKTSSLSLKESIRTLSKDLLNARETVAQHDETITGLKEGKLVLESAVGYRDKRLAFLSKTCEDVASSVIVLQQKLEQKTKEAADWKDLYMHPDLNAVRPHQARHREASGSNTSDLSPTGMIAAKNQEIAQLKDRISECHAQLAMCRCGNLLAKARLEAKATRRLVHSKSQSRRRRAVKSGPRFPRKSQWDSDEDEK</sequence>
<protein>
    <submittedName>
        <fullName evidence="3">Uncharacterized protein</fullName>
    </submittedName>
</protein>
<feature type="non-terminal residue" evidence="3">
    <location>
        <position position="1"/>
    </location>
</feature>